<dbReference type="Gene3D" id="2.40.160.100">
    <property type="match status" value="1"/>
</dbReference>
<comment type="caution">
    <text evidence="3">The sequence shown here is derived from an EMBL/GenBank/DDBJ whole genome shotgun (WGS) entry which is preliminary data.</text>
</comment>
<feature type="chain" id="PRO_5037369759" evidence="1">
    <location>
        <begin position="27"/>
        <end position="488"/>
    </location>
</feature>
<accession>A0A931HCP4</accession>
<feature type="domain" description="Alginate export" evidence="2">
    <location>
        <begin position="84"/>
        <end position="477"/>
    </location>
</feature>
<evidence type="ECO:0000256" key="1">
    <source>
        <dbReference type="SAM" id="SignalP"/>
    </source>
</evidence>
<dbReference type="Proteomes" id="UP000617634">
    <property type="component" value="Unassembled WGS sequence"/>
</dbReference>
<dbReference type="InterPro" id="IPR053728">
    <property type="entry name" value="Alginate_Permeability_Chnl"/>
</dbReference>
<dbReference type="EMBL" id="JADZGI010000001">
    <property type="protein sequence ID" value="MBH0113637.1"/>
    <property type="molecule type" value="Genomic_DNA"/>
</dbReference>
<gene>
    <name evidence="3" type="ORF">I5E68_11815</name>
</gene>
<evidence type="ECO:0000313" key="4">
    <source>
        <dbReference type="Proteomes" id="UP000617634"/>
    </source>
</evidence>
<name>A0A931HCP4_9SPHN</name>
<protein>
    <submittedName>
        <fullName evidence="3">Alginate export family protein</fullName>
    </submittedName>
</protein>
<evidence type="ECO:0000313" key="3">
    <source>
        <dbReference type="EMBL" id="MBH0113637.1"/>
    </source>
</evidence>
<dbReference type="InterPro" id="IPR025388">
    <property type="entry name" value="Alginate_export_dom"/>
</dbReference>
<dbReference type="Pfam" id="PF13372">
    <property type="entry name" value="Alginate_exp"/>
    <property type="match status" value="1"/>
</dbReference>
<dbReference type="AlphaFoldDB" id="A0A931HCP4"/>
<organism evidence="3 4">
    <name type="scientific">Novosphingobium aureum</name>
    <dbReference type="NCBI Taxonomy" id="2792964"/>
    <lineage>
        <taxon>Bacteria</taxon>
        <taxon>Pseudomonadati</taxon>
        <taxon>Pseudomonadota</taxon>
        <taxon>Alphaproteobacteria</taxon>
        <taxon>Sphingomonadales</taxon>
        <taxon>Sphingomonadaceae</taxon>
        <taxon>Novosphingobium</taxon>
    </lineage>
</organism>
<proteinExistence type="predicted"/>
<sequence length="488" mass="53206">MKIANRPLLAALLGCASLAPAGQAFAEEQAAPYPHKADGDGTVRGSYATTRWAEDWSGVQKRKDDRDPLDHLKYLPLDDNGDVYVTLSGELRLRTNYTSNPGLVKGEHQRQDIVRVVGAADVHLGDHVRLYGEFAHASSSGHNIGTPTTSQDNDLVVQQAFAEVTGIIGGLDMGLRYGRQEFFDGSRMLVSQRDNNAIPYTLNGIRGWVRGRGVRLDAFDLEPTAYGRGGAGDDRPNTARRFSGVTLGTVVPETLTGASGLYVDPFFWRLRRRDARWVGSEGREERYYLGAHAWGRLGDVAIDWTVNRQFGDYDGRDIDAWQVFLDQTMPVGSGKAAPRVGFSFDYASGGGGNESGAGAGALRNAISPHGANTPFSHHLFLTATNLVEVAPVVSLEPVFNVRVLAEYAFAWRADTSDAIYRANGAPLARTVDSTAIKTAELPRVQVQWAISPRVSITARYEHVFAGPALRQAGYGDSDFLATWLSMRF</sequence>
<keyword evidence="4" id="KW-1185">Reference proteome</keyword>
<evidence type="ECO:0000259" key="2">
    <source>
        <dbReference type="Pfam" id="PF13372"/>
    </source>
</evidence>
<feature type="signal peptide" evidence="1">
    <location>
        <begin position="1"/>
        <end position="26"/>
    </location>
</feature>
<keyword evidence="1" id="KW-0732">Signal</keyword>
<reference evidence="3" key="1">
    <citation type="submission" date="2020-11" db="EMBL/GenBank/DDBJ databases">
        <title>Novosphingobium aureum sp. nov., a marine bacterium isolated from sediment of a salt flat.</title>
        <authorList>
            <person name="Yoo Y."/>
            <person name="Kim J.-J."/>
        </authorList>
    </citation>
    <scope>NUCLEOTIDE SEQUENCE</scope>
    <source>
        <strain evidence="3">YJ-S2-02</strain>
    </source>
</reference>
<dbReference type="RefSeq" id="WP_197163941.1">
    <property type="nucleotide sequence ID" value="NZ_JADZGI010000001.1"/>
</dbReference>